<proteinExistence type="predicted"/>
<dbReference type="RefSeq" id="WP_025707827.1">
    <property type="nucleotide sequence ID" value="NZ_CP009287.1"/>
</dbReference>
<name>A0A089NR32_9BACL</name>
<reference evidence="1 2" key="1">
    <citation type="submission" date="2014-08" db="EMBL/GenBank/DDBJ databases">
        <title>Comparative genomics of the Paenibacillus odorifer group.</title>
        <authorList>
            <person name="den Bakker H.C."/>
            <person name="Tsai Y.-C."/>
            <person name="Martin N."/>
            <person name="Korlach J."/>
            <person name="Wiedmann M."/>
        </authorList>
    </citation>
    <scope>NUCLEOTIDE SEQUENCE [LARGE SCALE GENOMIC DNA]</scope>
    <source>
        <strain evidence="1 2">DSM 15220</strain>
    </source>
</reference>
<dbReference type="HOGENOM" id="CLU_773490_0_0_9"/>
<dbReference type="OrthoDB" id="2525351at2"/>
<sequence length="355" mass="40072">MMKKLIIIFAIVMGLVVSDDQIYANQTNIIPSIDQTDVVYVSDSVMALVDHINNKVDLVDLITNRVTNISNDTNTILDVSIMKSPQKIILLKKVTEQKISKTVLAYNGNPISKTEIALQNTGGKIKWVAPTGKVNERIMVQSNNSFKLYQYPWIKPSVSYNAKIVDKGYESISVMDWAFEGYPNLAIKYQAQGIMSDDFFVKTVNLYTKNETLFKDFNTDLKLKYTGNNLAIFTSYTYQAVPGNAVRPLTNDSQKIFRLIDNSTGKETFSIKDVFKEEGDLSGWRTELINGQLFVGNLLEHTWSLFSQNGNKILINQDWPENGSTKFLFYNLKTQTAYFLGYSSGEISIITSATK</sequence>
<evidence type="ECO:0000313" key="1">
    <source>
        <dbReference type="EMBL" id="AIQ71549.1"/>
    </source>
</evidence>
<dbReference type="EMBL" id="CP009287">
    <property type="protein sequence ID" value="AIQ71549.1"/>
    <property type="molecule type" value="Genomic_DNA"/>
</dbReference>
<keyword evidence="2" id="KW-1185">Reference proteome</keyword>
<dbReference type="Proteomes" id="UP000029500">
    <property type="component" value="Chromosome"/>
</dbReference>
<evidence type="ECO:0000313" key="2">
    <source>
        <dbReference type="Proteomes" id="UP000029500"/>
    </source>
</evidence>
<organism evidence="1 2">
    <name type="scientific">Paenibacillus graminis</name>
    <dbReference type="NCBI Taxonomy" id="189425"/>
    <lineage>
        <taxon>Bacteria</taxon>
        <taxon>Bacillati</taxon>
        <taxon>Bacillota</taxon>
        <taxon>Bacilli</taxon>
        <taxon>Bacillales</taxon>
        <taxon>Paenibacillaceae</taxon>
        <taxon>Paenibacillus</taxon>
    </lineage>
</organism>
<accession>A0A089NR32</accession>
<dbReference type="eggNOG" id="ENOG503058B">
    <property type="taxonomic scope" value="Bacteria"/>
</dbReference>
<dbReference type="AlphaFoldDB" id="A0A089NR32"/>
<protein>
    <recommendedName>
        <fullName evidence="3">Copper amine oxidase-like N-terminal domain-containing protein</fullName>
    </recommendedName>
</protein>
<gene>
    <name evidence="1" type="ORF">PGRAT_31190</name>
</gene>
<evidence type="ECO:0008006" key="3">
    <source>
        <dbReference type="Google" id="ProtNLM"/>
    </source>
</evidence>
<dbReference type="KEGG" id="pgm:PGRAT_31190"/>